<protein>
    <submittedName>
        <fullName evidence="2">Uncharacterized protein</fullName>
    </submittedName>
</protein>
<keyword evidence="3" id="KW-1185">Reference proteome</keyword>
<name>A0A4Y2HRD1_ARAVE</name>
<dbReference type="AlphaFoldDB" id="A0A4Y2HRD1"/>
<organism evidence="2 3">
    <name type="scientific">Araneus ventricosus</name>
    <name type="common">Orbweaver spider</name>
    <name type="synonym">Epeira ventricosa</name>
    <dbReference type="NCBI Taxonomy" id="182803"/>
    <lineage>
        <taxon>Eukaryota</taxon>
        <taxon>Metazoa</taxon>
        <taxon>Ecdysozoa</taxon>
        <taxon>Arthropoda</taxon>
        <taxon>Chelicerata</taxon>
        <taxon>Arachnida</taxon>
        <taxon>Araneae</taxon>
        <taxon>Araneomorphae</taxon>
        <taxon>Entelegynae</taxon>
        <taxon>Araneoidea</taxon>
        <taxon>Araneidae</taxon>
        <taxon>Araneus</taxon>
    </lineage>
</organism>
<dbReference type="EMBL" id="BGPR01002115">
    <property type="protein sequence ID" value="GBM67967.1"/>
    <property type="molecule type" value="Genomic_DNA"/>
</dbReference>
<evidence type="ECO:0000313" key="3">
    <source>
        <dbReference type="Proteomes" id="UP000499080"/>
    </source>
</evidence>
<reference evidence="2 3" key="1">
    <citation type="journal article" date="2019" name="Sci. Rep.">
        <title>Orb-weaving spider Araneus ventricosus genome elucidates the spidroin gene catalogue.</title>
        <authorList>
            <person name="Kono N."/>
            <person name="Nakamura H."/>
            <person name="Ohtoshi R."/>
            <person name="Moran D.A.P."/>
            <person name="Shinohara A."/>
            <person name="Yoshida Y."/>
            <person name="Fujiwara M."/>
            <person name="Mori M."/>
            <person name="Tomita M."/>
            <person name="Arakawa K."/>
        </authorList>
    </citation>
    <scope>NUCLEOTIDE SEQUENCE [LARGE SCALE GENOMIC DNA]</scope>
</reference>
<evidence type="ECO:0000313" key="2">
    <source>
        <dbReference type="EMBL" id="GBM67967.1"/>
    </source>
</evidence>
<accession>A0A4Y2HRD1</accession>
<proteinExistence type="predicted"/>
<evidence type="ECO:0000256" key="1">
    <source>
        <dbReference type="SAM" id="MobiDB-lite"/>
    </source>
</evidence>
<comment type="caution">
    <text evidence="2">The sequence shown here is derived from an EMBL/GenBank/DDBJ whole genome shotgun (WGS) entry which is preliminary data.</text>
</comment>
<sequence>MTRTTPELAPPLQASAPHQREGVWPIRMILRPASHMHGGSLVESGFEPATLRSRGLTTRPPRPLFRSVTRGYGVLNLLQRKNSVRNGYRLAQTDALSLVSFFRFS</sequence>
<feature type="region of interest" description="Disordered" evidence="1">
    <location>
        <begin position="1"/>
        <end position="20"/>
    </location>
</feature>
<gene>
    <name evidence="2" type="ORF">AVEN_22445_1</name>
</gene>
<dbReference type="Proteomes" id="UP000499080">
    <property type="component" value="Unassembled WGS sequence"/>
</dbReference>